<organism evidence="2 3">
    <name type="scientific">Rhodococcus antarcticus</name>
    <dbReference type="NCBI Taxonomy" id="2987751"/>
    <lineage>
        <taxon>Bacteria</taxon>
        <taxon>Bacillati</taxon>
        <taxon>Actinomycetota</taxon>
        <taxon>Actinomycetes</taxon>
        <taxon>Mycobacteriales</taxon>
        <taxon>Nocardiaceae</taxon>
        <taxon>Rhodococcus</taxon>
    </lineage>
</organism>
<reference evidence="2" key="1">
    <citation type="submission" date="2022-10" db="EMBL/GenBank/DDBJ databases">
        <title>Rhodococcus sp.75.</title>
        <authorList>
            <person name="Sun M."/>
        </authorList>
    </citation>
    <scope>NUCLEOTIDE SEQUENCE</scope>
    <source>
        <strain evidence="2">75</strain>
        <plasmid evidence="2">unnamed1</plasmid>
    </source>
</reference>
<keyword evidence="3" id="KW-1185">Reference proteome</keyword>
<geneLocation type="plasmid" evidence="2 3">
    <name>unnamed1</name>
</geneLocation>
<feature type="compositionally biased region" description="Basic and acidic residues" evidence="1">
    <location>
        <begin position="111"/>
        <end position="120"/>
    </location>
</feature>
<keyword evidence="2" id="KW-0614">Plasmid</keyword>
<evidence type="ECO:0000313" key="2">
    <source>
        <dbReference type="EMBL" id="UZJ26908.1"/>
    </source>
</evidence>
<accession>A0ABY6P6V2</accession>
<feature type="compositionally biased region" description="Low complexity" evidence="1">
    <location>
        <begin position="92"/>
        <end position="108"/>
    </location>
</feature>
<dbReference type="EMBL" id="CP110616">
    <property type="protein sequence ID" value="UZJ26908.1"/>
    <property type="molecule type" value="Genomic_DNA"/>
</dbReference>
<dbReference type="Proteomes" id="UP001164965">
    <property type="component" value="Plasmid unnamed1"/>
</dbReference>
<protein>
    <submittedName>
        <fullName evidence="2">Uncharacterized protein</fullName>
    </submittedName>
</protein>
<sequence>MTVLVTLAVPDTADADDAATLIAVAADSTALTVIHTTGVEGHLPLPGSTVMRGRQERPWLVHSVSADNAILTDLAGGVIQVALTSLHPDQVDSPTDPTADTEPTAGATERSAADHRTDLA</sequence>
<name>A0ABY6P6V2_9NOCA</name>
<dbReference type="RefSeq" id="WP_265385012.1">
    <property type="nucleotide sequence ID" value="NZ_CP110616.1"/>
</dbReference>
<gene>
    <name evidence="2" type="ORF">RHODO2019_18110</name>
</gene>
<evidence type="ECO:0000256" key="1">
    <source>
        <dbReference type="SAM" id="MobiDB-lite"/>
    </source>
</evidence>
<evidence type="ECO:0000313" key="3">
    <source>
        <dbReference type="Proteomes" id="UP001164965"/>
    </source>
</evidence>
<proteinExistence type="predicted"/>
<feature type="region of interest" description="Disordered" evidence="1">
    <location>
        <begin position="86"/>
        <end position="120"/>
    </location>
</feature>